<feature type="compositionally biased region" description="Basic and acidic residues" evidence="1">
    <location>
        <begin position="130"/>
        <end position="143"/>
    </location>
</feature>
<feature type="compositionally biased region" description="Polar residues" evidence="1">
    <location>
        <begin position="40"/>
        <end position="58"/>
    </location>
</feature>
<comment type="caution">
    <text evidence="2">The sequence shown here is derived from an EMBL/GenBank/DDBJ whole genome shotgun (WGS) entry which is preliminary data.</text>
</comment>
<gene>
    <name evidence="2" type="ORF">AVEN_65697_1</name>
</gene>
<reference evidence="2 3" key="1">
    <citation type="journal article" date="2019" name="Sci. Rep.">
        <title>Orb-weaving spider Araneus ventricosus genome elucidates the spidroin gene catalogue.</title>
        <authorList>
            <person name="Kono N."/>
            <person name="Nakamura H."/>
            <person name="Ohtoshi R."/>
            <person name="Moran D.A.P."/>
            <person name="Shinohara A."/>
            <person name="Yoshida Y."/>
            <person name="Fujiwara M."/>
            <person name="Mori M."/>
            <person name="Tomita M."/>
            <person name="Arakawa K."/>
        </authorList>
    </citation>
    <scope>NUCLEOTIDE SEQUENCE [LARGE SCALE GENOMIC DNA]</scope>
</reference>
<dbReference type="EMBL" id="BGPR01113763">
    <property type="protein sequence ID" value="GBM98999.1"/>
    <property type="molecule type" value="Genomic_DNA"/>
</dbReference>
<accession>A0A4Y2KAL9</accession>
<dbReference type="Proteomes" id="UP000499080">
    <property type="component" value="Unassembled WGS sequence"/>
</dbReference>
<name>A0A4Y2KAL9_ARAVE</name>
<feature type="compositionally biased region" description="Polar residues" evidence="1">
    <location>
        <begin position="1"/>
        <end position="11"/>
    </location>
</feature>
<feature type="region of interest" description="Disordered" evidence="1">
    <location>
        <begin position="127"/>
        <end position="172"/>
    </location>
</feature>
<sequence>DLSPEPQSQGSVREGRVKEVSIPFLSETEDTPTAVPEIHSLTTEESAPTSDVTSTTNLVHKSIIPGICDDSNSNEASMESEPPQSFKNFTIVNKEDTVSGDGTTEQEKRRWDVQQTVFDCRLPDVIPLPEETRSNKGEERDNMVTEMSSPRRSVDKSPSVERVARSKDASPMKPSRLVAGIQNHVHGATVECLLCDGWRHCHPLKTCRLQSKSATLLGGLDL</sequence>
<proteinExistence type="predicted"/>
<feature type="non-terminal residue" evidence="2">
    <location>
        <position position="1"/>
    </location>
</feature>
<feature type="compositionally biased region" description="Basic and acidic residues" evidence="1">
    <location>
        <begin position="152"/>
        <end position="170"/>
    </location>
</feature>
<evidence type="ECO:0000313" key="3">
    <source>
        <dbReference type="Proteomes" id="UP000499080"/>
    </source>
</evidence>
<dbReference type="AlphaFoldDB" id="A0A4Y2KAL9"/>
<feature type="region of interest" description="Disordered" evidence="1">
    <location>
        <begin position="1"/>
        <end position="58"/>
    </location>
</feature>
<keyword evidence="3" id="KW-1185">Reference proteome</keyword>
<protein>
    <submittedName>
        <fullName evidence="2">Uncharacterized protein</fullName>
    </submittedName>
</protein>
<organism evidence="2 3">
    <name type="scientific">Araneus ventricosus</name>
    <name type="common">Orbweaver spider</name>
    <name type="synonym">Epeira ventricosa</name>
    <dbReference type="NCBI Taxonomy" id="182803"/>
    <lineage>
        <taxon>Eukaryota</taxon>
        <taxon>Metazoa</taxon>
        <taxon>Ecdysozoa</taxon>
        <taxon>Arthropoda</taxon>
        <taxon>Chelicerata</taxon>
        <taxon>Arachnida</taxon>
        <taxon>Araneae</taxon>
        <taxon>Araneomorphae</taxon>
        <taxon>Entelegynae</taxon>
        <taxon>Araneoidea</taxon>
        <taxon>Araneidae</taxon>
        <taxon>Araneus</taxon>
    </lineage>
</organism>
<evidence type="ECO:0000256" key="1">
    <source>
        <dbReference type="SAM" id="MobiDB-lite"/>
    </source>
</evidence>
<evidence type="ECO:0000313" key="2">
    <source>
        <dbReference type="EMBL" id="GBM98999.1"/>
    </source>
</evidence>